<evidence type="ECO:0000313" key="2">
    <source>
        <dbReference type="EnsemblMetazoa" id="ASIC020430-PA"/>
    </source>
</evidence>
<accession>A0A084WPG9</accession>
<proteinExistence type="predicted"/>
<dbReference type="EnsemblMetazoa" id="ASIC020430-RA">
    <property type="protein sequence ID" value="ASIC020430-PA"/>
    <property type="gene ID" value="ASIC020430"/>
</dbReference>
<evidence type="ECO:0000313" key="1">
    <source>
        <dbReference type="EMBL" id="KFB52113.1"/>
    </source>
</evidence>
<dbReference type="EMBL" id="ATLV01025076">
    <property type="status" value="NOT_ANNOTATED_CDS"/>
    <property type="molecule type" value="Genomic_DNA"/>
</dbReference>
<dbReference type="EMBL" id="KE525369">
    <property type="protein sequence ID" value="KFB52113.1"/>
    <property type="molecule type" value="Genomic_DNA"/>
</dbReference>
<dbReference type="Proteomes" id="UP000030765">
    <property type="component" value="Unassembled WGS sequence"/>
</dbReference>
<protein>
    <submittedName>
        <fullName evidence="1 2">Lipid A 3-O-deacylase (PagL)</fullName>
    </submittedName>
</protein>
<keyword evidence="3" id="KW-1185">Reference proteome</keyword>
<reference evidence="1 3" key="1">
    <citation type="journal article" date="2014" name="BMC Genomics">
        <title>Genome sequence of Anopheles sinensis provides insight into genetics basis of mosquito competence for malaria parasites.</title>
        <authorList>
            <person name="Zhou D."/>
            <person name="Zhang D."/>
            <person name="Ding G."/>
            <person name="Shi L."/>
            <person name="Hou Q."/>
            <person name="Ye Y."/>
            <person name="Xu Y."/>
            <person name="Zhou H."/>
            <person name="Xiong C."/>
            <person name="Li S."/>
            <person name="Yu J."/>
            <person name="Hong S."/>
            <person name="Yu X."/>
            <person name="Zou P."/>
            <person name="Chen C."/>
            <person name="Chang X."/>
            <person name="Wang W."/>
            <person name="Lv Y."/>
            <person name="Sun Y."/>
            <person name="Ma L."/>
            <person name="Shen B."/>
            <person name="Zhu C."/>
        </authorList>
    </citation>
    <scope>NUCLEOTIDE SEQUENCE [LARGE SCALE GENOMIC DNA]</scope>
</reference>
<reference evidence="2" key="2">
    <citation type="submission" date="2020-05" db="UniProtKB">
        <authorList>
            <consortium name="EnsemblMetazoa"/>
        </authorList>
    </citation>
    <scope>IDENTIFICATION</scope>
</reference>
<gene>
    <name evidence="1" type="ORF">ZHAS_00020430</name>
</gene>
<evidence type="ECO:0000313" key="3">
    <source>
        <dbReference type="Proteomes" id="UP000030765"/>
    </source>
</evidence>
<sequence length="55" mass="6376">MWALPQRPVDRKDLSLKTPENGVRCVCLPQLAFFYYPRRTVPAREGEGFVGEEHD</sequence>
<dbReference type="AlphaFoldDB" id="A0A084WPG9"/>
<name>A0A084WPG9_ANOSI</name>
<organism evidence="1">
    <name type="scientific">Anopheles sinensis</name>
    <name type="common">Mosquito</name>
    <dbReference type="NCBI Taxonomy" id="74873"/>
    <lineage>
        <taxon>Eukaryota</taxon>
        <taxon>Metazoa</taxon>
        <taxon>Ecdysozoa</taxon>
        <taxon>Arthropoda</taxon>
        <taxon>Hexapoda</taxon>
        <taxon>Insecta</taxon>
        <taxon>Pterygota</taxon>
        <taxon>Neoptera</taxon>
        <taxon>Endopterygota</taxon>
        <taxon>Diptera</taxon>
        <taxon>Nematocera</taxon>
        <taxon>Culicoidea</taxon>
        <taxon>Culicidae</taxon>
        <taxon>Anophelinae</taxon>
        <taxon>Anopheles</taxon>
    </lineage>
</organism>
<dbReference type="VEuPathDB" id="VectorBase:ASIC020430"/>